<dbReference type="Pfam" id="PF03702">
    <property type="entry name" value="AnmK"/>
    <property type="match status" value="1"/>
</dbReference>
<protein>
    <recommendedName>
        <fullName evidence="1">Anhydro-N-acetylmuramic acid kinase</fullName>
        <ecNumber evidence="1">2.7.1.170</ecNumber>
    </recommendedName>
    <alternativeName>
        <fullName evidence="1">AnhMurNAc kinase</fullName>
    </alternativeName>
</protein>
<evidence type="ECO:0000256" key="1">
    <source>
        <dbReference type="HAMAP-Rule" id="MF_01270"/>
    </source>
</evidence>
<dbReference type="GO" id="GO:0016301">
    <property type="term" value="F:kinase activity"/>
    <property type="evidence" value="ECO:0007669"/>
    <property type="project" value="UniProtKB-KW"/>
</dbReference>
<dbReference type="CDD" id="cd24050">
    <property type="entry name" value="ASKHA_NBD_ANMK"/>
    <property type="match status" value="1"/>
</dbReference>
<dbReference type="PANTHER" id="PTHR30605:SF0">
    <property type="entry name" value="ANHYDRO-N-ACETYLMURAMIC ACID KINASE"/>
    <property type="match status" value="1"/>
</dbReference>
<accession>A0A3A4NAI2</accession>
<dbReference type="HAMAP" id="MF_01270">
    <property type="entry name" value="AnhMurNAc_kinase"/>
    <property type="match status" value="1"/>
</dbReference>
<reference evidence="2 3" key="1">
    <citation type="journal article" date="2017" name="ISME J.">
        <title>Energy and carbon metabolisms in a deep terrestrial subsurface fluid microbial community.</title>
        <authorList>
            <person name="Momper L."/>
            <person name="Jungbluth S.P."/>
            <person name="Lee M.D."/>
            <person name="Amend J.P."/>
        </authorList>
    </citation>
    <scope>NUCLEOTIDE SEQUENCE [LARGE SCALE GENOMIC DNA]</scope>
    <source>
        <strain evidence="2">SURF_5</strain>
    </source>
</reference>
<dbReference type="GO" id="GO:0097175">
    <property type="term" value="P:1,6-anhydro-N-acetyl-beta-muramic acid catabolic process"/>
    <property type="evidence" value="ECO:0007669"/>
    <property type="project" value="UniProtKB-UniRule"/>
</dbReference>
<gene>
    <name evidence="1" type="primary">anmK</name>
    <name evidence="2" type="ORF">C4520_14465</name>
</gene>
<dbReference type="GO" id="GO:0009254">
    <property type="term" value="P:peptidoglycan turnover"/>
    <property type="evidence" value="ECO:0007669"/>
    <property type="project" value="UniProtKB-UniRule"/>
</dbReference>
<dbReference type="InterPro" id="IPR005338">
    <property type="entry name" value="Anhydro_N_Ac-Mur_kinase"/>
</dbReference>
<keyword evidence="1" id="KW-0119">Carbohydrate metabolism</keyword>
<organism evidence="2 3">
    <name type="scientific">Abyssobacteria bacterium (strain SURF_5)</name>
    <dbReference type="NCBI Taxonomy" id="2093360"/>
    <lineage>
        <taxon>Bacteria</taxon>
        <taxon>Pseudomonadati</taxon>
        <taxon>Candidatus Hydrogenedentota</taxon>
        <taxon>Candidatus Abyssobacteria</taxon>
    </lineage>
</organism>
<dbReference type="PANTHER" id="PTHR30605">
    <property type="entry name" value="ANHYDRO-N-ACETYLMURAMIC ACID KINASE"/>
    <property type="match status" value="1"/>
</dbReference>
<keyword evidence="1 2" id="KW-0418">Kinase</keyword>
<dbReference type="InterPro" id="IPR043129">
    <property type="entry name" value="ATPase_NBD"/>
</dbReference>
<dbReference type="NCBIfam" id="NF007142">
    <property type="entry name" value="PRK09585.2-1"/>
    <property type="match status" value="1"/>
</dbReference>
<feature type="binding site" evidence="1">
    <location>
        <begin position="21"/>
        <end position="28"/>
    </location>
    <ligand>
        <name>ATP</name>
        <dbReference type="ChEBI" id="CHEBI:30616"/>
    </ligand>
</feature>
<evidence type="ECO:0000313" key="2">
    <source>
        <dbReference type="EMBL" id="RJP18453.1"/>
    </source>
</evidence>
<comment type="similarity">
    <text evidence="1">Belongs to the anhydro-N-acetylmuramic acid kinase family.</text>
</comment>
<comment type="caution">
    <text evidence="2">The sequence shown here is derived from an EMBL/GenBank/DDBJ whole genome shotgun (WGS) entry which is preliminary data.</text>
</comment>
<dbReference type="Proteomes" id="UP000265882">
    <property type="component" value="Unassembled WGS sequence"/>
</dbReference>
<keyword evidence="1" id="KW-0547">Nucleotide-binding</keyword>
<keyword evidence="1 2" id="KW-0808">Transferase</keyword>
<comment type="catalytic activity">
    <reaction evidence="1">
        <text>1,6-anhydro-N-acetyl-beta-muramate + ATP + H2O = N-acetyl-D-muramate 6-phosphate + ADP + H(+)</text>
        <dbReference type="Rhea" id="RHEA:24952"/>
        <dbReference type="ChEBI" id="CHEBI:15377"/>
        <dbReference type="ChEBI" id="CHEBI:15378"/>
        <dbReference type="ChEBI" id="CHEBI:30616"/>
        <dbReference type="ChEBI" id="CHEBI:58690"/>
        <dbReference type="ChEBI" id="CHEBI:58722"/>
        <dbReference type="ChEBI" id="CHEBI:456216"/>
        <dbReference type="EC" id="2.7.1.170"/>
    </reaction>
</comment>
<dbReference type="Gene3D" id="3.30.420.40">
    <property type="match status" value="2"/>
</dbReference>
<proteinExistence type="inferred from homology"/>
<comment type="function">
    <text evidence="1">Catalyzes the specific phosphorylation of 1,6-anhydro-N-acetylmuramic acid (anhMurNAc) with the simultaneous cleavage of the 1,6-anhydro ring, generating MurNAc-6-P. Is required for the utilization of anhMurNAc either imported from the medium or derived from its own cell wall murein, and thus plays a role in cell wall recycling.</text>
</comment>
<dbReference type="EC" id="2.7.1.170" evidence="1"/>
<sequence length="385" mass="41372">MKRLIEIAGLRKRLVVGLMSGTSADGIDAALVEIEGAYTDTNVRVLEFEIYPYPEEIAGAARNLKDGQTRQVCEMNFRLGELFAQAALNIIEKAGLKPADVHLIGSHGQTIYHLPDAPPPARSTLQIGEPCVIAERTGIVTVADFRTRDVAAGGYGAPLIPYADFLLFRKPDKVRALQNIGGIANVSVVPPAQQDVFAFDTGPGNALVDEFVRIITGSKEHFDTNGARARKGRIQKDILEDLLEHPYFDAPPPKTTGRELFGRELAQKLAAATPAKNHADMLATLTALTAHSIKLSYERFVFPKTNVDEVILSGGGCRNVYLVELLQRIFAPIPVTLTDAYGVSADAKEAIGFALLANETISGNPSNLPSATGASHAVVLGKIIL</sequence>
<evidence type="ECO:0000313" key="3">
    <source>
        <dbReference type="Proteomes" id="UP000265882"/>
    </source>
</evidence>
<name>A0A3A4NAI2_ABYX5</name>
<comment type="pathway">
    <text evidence="1">Amino-sugar metabolism; 1,6-anhydro-N-acetylmuramate degradation.</text>
</comment>
<dbReference type="UniPathway" id="UPA00343"/>
<keyword evidence="1" id="KW-0067">ATP-binding</keyword>
<dbReference type="GO" id="GO:0005524">
    <property type="term" value="F:ATP binding"/>
    <property type="evidence" value="ECO:0007669"/>
    <property type="project" value="UniProtKB-UniRule"/>
</dbReference>
<dbReference type="GO" id="GO:0016773">
    <property type="term" value="F:phosphotransferase activity, alcohol group as acceptor"/>
    <property type="evidence" value="ECO:0007669"/>
    <property type="project" value="UniProtKB-UniRule"/>
</dbReference>
<comment type="pathway">
    <text evidence="1">Cell wall biogenesis; peptidoglycan recycling.</text>
</comment>
<dbReference type="AlphaFoldDB" id="A0A3A4NAI2"/>
<dbReference type="EMBL" id="QZKU01000101">
    <property type="protein sequence ID" value="RJP18453.1"/>
    <property type="molecule type" value="Genomic_DNA"/>
</dbReference>
<dbReference type="NCBIfam" id="NF007148">
    <property type="entry name" value="PRK09585.3-2"/>
    <property type="match status" value="1"/>
</dbReference>
<dbReference type="UniPathway" id="UPA00544"/>
<dbReference type="SUPFAM" id="SSF53067">
    <property type="entry name" value="Actin-like ATPase domain"/>
    <property type="match status" value="1"/>
</dbReference>
<dbReference type="GO" id="GO:0006040">
    <property type="term" value="P:amino sugar metabolic process"/>
    <property type="evidence" value="ECO:0007669"/>
    <property type="project" value="InterPro"/>
</dbReference>